<sequence>MRLHLIIQRHGLPVTRILWTTASPSLYGQSTSSALPAFASAITSSRAPNALYANGGYTIAQLLEDVNEVVPLETEPALFDSEFSGQWGLEDYVVEVGGSECLHFMEVEGLLRDGDEVLIRALQISDLRARRLTGRHQISTDGKHLIDGVPFGKPFLKRPVSSRPAITIPPRKRRRTTFATQDNVVGYHEEDTEWALPRIRSFKELSALRGVDEPETGIMDGNVEYNDDEDEDEYEDYHESHEDTGNGTVIRHHVDNTEDAEASESDADASDIDARDLEDELKDLKEDLDISAMPETESTDDEQHETERRGYALRSRLSTSHAAPTKSSVAQVIQASSEAHSFRRDSKAVRFSQQKEGSPMLPSLESAIAKAPPASDSNSDSSDSASSSSLSDSSNTDSGDGSSSSDESSSESSDDSSSDSDISTSESEDEEISTAPLVANPPGYGSVRTKKSNQRNKMRRRLSKLKELGALPAEADFAALRDWEDKNKGQRFVPEISGSNKGPEMEEFEERRQKLLRDIDSGGIDITDGTFSPLKPVEESNQSQSKELAKQHEATVEEAGEVVPEPKRRTLDVASSRRLLFGSLGVRTPRTKEDEEATRKKLAGKANNFVPQKKVSDELTDAPESDLDEDWENKLIVRATECVYDDIQLTAPPFPFEQRWDYEAGDLIRQRKGLGKKRKRRQQLQVYDEEEGDYGGGEDSFVDDDLHHNYDDSEQLYSEANDHEAAQIAEEKSDDLPSVPSDPSSLRDLVEDDLKCGCVLAFKQLDVSKATNWQPTVTDFRVAEIHDVYDDGTLNLRLAKRDRRQVKEIELEEDGPQYSGFEMPGYEDEGEDDGFREMSFADLIDPKLLRPAELEKTKQTSKSLPRDHALTRPSSPELFPRSPSPATNQPGMSGGLTDYEQTIKESSKLPNKLDPEVPTSSMTDNIHTSIGDANPEIRSPTFDGFQSSSPTSGQPLKASLYDSDSSCSDPHSLEGKDVQFMSHSSPPPILPDNFSSLPPSDDDLQMLSTPRSEVSFSRLMDQLFDGSKEKSSSPSIKREVSQLPERPASRSSTGSVVPNPVDKIVKTPETRRRRSSQKQRCSIKEGDTTLDYVSAVEFPSSPSPRRSGRVRTRKSYPSQDDPMVSAAMGNVPQGKQKISGTHDSSAPQGIIDLTQSSPAGSPGGSGQDFSRTRRLSRGPGWMHKDISGTRRETRLSSAGPKVQVMKEVSIGPSPRRGRKRRPKS</sequence>
<feature type="compositionally biased region" description="Basic and acidic residues" evidence="1">
    <location>
        <begin position="1182"/>
        <end position="1194"/>
    </location>
</feature>
<feature type="compositionally biased region" description="Low complexity" evidence="1">
    <location>
        <begin position="521"/>
        <end position="530"/>
    </location>
</feature>
<feature type="domain" description="DUF7357" evidence="2">
    <location>
        <begin position="1"/>
        <end position="171"/>
    </location>
</feature>
<protein>
    <recommendedName>
        <fullName evidence="2">DUF7357 domain-containing protein</fullName>
    </recommendedName>
</protein>
<name>A0A7U2R383_ASPFN</name>
<proteinExistence type="predicted"/>
<feature type="compositionally biased region" description="Polar residues" evidence="1">
    <location>
        <begin position="944"/>
        <end position="954"/>
    </location>
</feature>
<feature type="compositionally biased region" description="Basic and acidic residues" evidence="1">
    <location>
        <begin position="590"/>
        <end position="599"/>
    </location>
</feature>
<feature type="compositionally biased region" description="Acidic residues" evidence="1">
    <location>
        <begin position="408"/>
        <end position="418"/>
    </location>
</feature>
<dbReference type="AlphaFoldDB" id="A0A7U2R383"/>
<evidence type="ECO:0000259" key="2">
    <source>
        <dbReference type="Pfam" id="PF24054"/>
    </source>
</evidence>
<feature type="compositionally biased region" description="Basic residues" evidence="1">
    <location>
        <begin position="1215"/>
        <end position="1224"/>
    </location>
</feature>
<feature type="compositionally biased region" description="Polar residues" evidence="1">
    <location>
        <begin position="918"/>
        <end position="928"/>
    </location>
</feature>
<dbReference type="Pfam" id="PF24054">
    <property type="entry name" value="DUF7357"/>
    <property type="match status" value="1"/>
</dbReference>
<feature type="compositionally biased region" description="Polar residues" evidence="1">
    <location>
        <begin position="1006"/>
        <end position="1015"/>
    </location>
</feature>
<organism evidence="3 4">
    <name type="scientific">Aspergillus flavus (strain ATCC 200026 / FGSC A1120 / IAM 13836 / NRRL 3357 / JCM 12722 / SRRC 167)</name>
    <dbReference type="NCBI Taxonomy" id="332952"/>
    <lineage>
        <taxon>Eukaryota</taxon>
        <taxon>Fungi</taxon>
        <taxon>Dikarya</taxon>
        <taxon>Ascomycota</taxon>
        <taxon>Pezizomycotina</taxon>
        <taxon>Eurotiomycetes</taxon>
        <taxon>Eurotiomycetidae</taxon>
        <taxon>Eurotiales</taxon>
        <taxon>Aspergillaceae</taxon>
        <taxon>Aspergillus</taxon>
        <taxon>Aspergillus subgen. Circumdati</taxon>
    </lineage>
</organism>
<feature type="compositionally biased region" description="Basic and acidic residues" evidence="1">
    <location>
        <begin position="850"/>
        <end position="870"/>
    </location>
</feature>
<feature type="region of interest" description="Disordered" evidence="1">
    <location>
        <begin position="809"/>
        <end position="833"/>
    </location>
</feature>
<accession>A0A7U2R383</accession>
<evidence type="ECO:0000313" key="3">
    <source>
        <dbReference type="EMBL" id="QRD94094.1"/>
    </source>
</evidence>
<feature type="region of interest" description="Disordered" evidence="1">
    <location>
        <begin position="213"/>
        <end position="249"/>
    </location>
</feature>
<feature type="compositionally biased region" description="Basic and acidic residues" evidence="1">
    <location>
        <begin position="1026"/>
        <end position="1040"/>
    </location>
</feature>
<gene>
    <name evidence="3" type="ORF">F9C07_2205068</name>
</gene>
<evidence type="ECO:0000256" key="1">
    <source>
        <dbReference type="SAM" id="MobiDB-lite"/>
    </source>
</evidence>
<feature type="compositionally biased region" description="Polar residues" evidence="1">
    <location>
        <begin position="1136"/>
        <end position="1147"/>
    </location>
</feature>
<evidence type="ECO:0000313" key="4">
    <source>
        <dbReference type="Proteomes" id="UP000596276"/>
    </source>
</evidence>
<feature type="compositionally biased region" description="Low complexity" evidence="1">
    <location>
        <begin position="374"/>
        <end position="407"/>
    </location>
</feature>
<feature type="region of interest" description="Disordered" evidence="1">
    <location>
        <begin position="672"/>
        <end position="725"/>
    </location>
</feature>
<feature type="compositionally biased region" description="Polar residues" evidence="1">
    <location>
        <begin position="316"/>
        <end position="339"/>
    </location>
</feature>
<feature type="compositionally biased region" description="Basic residues" evidence="1">
    <location>
        <begin position="448"/>
        <end position="463"/>
    </location>
</feature>
<keyword evidence="4" id="KW-1185">Reference proteome</keyword>
<reference evidence="4" key="1">
    <citation type="journal article" date="2021" name="G3 (Bethesda)">
        <title>Chromosome assembled and annotated genome sequence of Aspergillus flavus NRRL 3357.</title>
        <authorList>
            <person name="Skerker J.M."/>
            <person name="Pianalto K.M."/>
            <person name="Mondo S.J."/>
            <person name="Yang K."/>
            <person name="Arkin A.P."/>
            <person name="Keller N.P."/>
            <person name="Grigoriev I.V."/>
            <person name="Louise Glass N.L."/>
        </authorList>
    </citation>
    <scope>NUCLEOTIDE SEQUENCE [LARGE SCALE GENOMIC DNA]</scope>
    <source>
        <strain evidence="4">ATCC 200026 / FGSC A1120 / IAM 13836 / NRRL 3357 / JCM 12722 / SRRC 167</strain>
    </source>
</reference>
<dbReference type="EMBL" id="CP044623">
    <property type="protein sequence ID" value="QRD94094.1"/>
    <property type="molecule type" value="Genomic_DNA"/>
</dbReference>
<feature type="region of interest" description="Disordered" evidence="1">
    <location>
        <begin position="584"/>
        <end position="626"/>
    </location>
</feature>
<dbReference type="VEuPathDB" id="FungiDB:F9C07_2205068"/>
<dbReference type="VEuPathDB" id="FungiDB:AFLA_009066"/>
<feature type="region of interest" description="Disordered" evidence="1">
    <location>
        <begin position="850"/>
        <end position="1224"/>
    </location>
</feature>
<dbReference type="InterPro" id="IPR055781">
    <property type="entry name" value="DUF7357"/>
</dbReference>
<feature type="compositionally biased region" description="Acidic residues" evidence="1">
    <location>
        <begin position="225"/>
        <end position="236"/>
    </location>
</feature>
<feature type="compositionally biased region" description="Basic and acidic residues" evidence="1">
    <location>
        <begin position="901"/>
        <end position="915"/>
    </location>
</feature>
<dbReference type="Proteomes" id="UP000596276">
    <property type="component" value="Chromosome 6"/>
</dbReference>
<feature type="compositionally biased region" description="Basic and acidic residues" evidence="1">
    <location>
        <begin position="479"/>
        <end position="488"/>
    </location>
</feature>
<feature type="region of interest" description="Disordered" evidence="1">
    <location>
        <begin position="285"/>
        <end position="569"/>
    </location>
</feature>
<feature type="compositionally biased region" description="Basic and acidic residues" evidence="1">
    <location>
        <begin position="509"/>
        <end position="520"/>
    </location>
</feature>
<feature type="compositionally biased region" description="Basic residues" evidence="1">
    <location>
        <begin position="672"/>
        <end position="682"/>
    </location>
</feature>